<dbReference type="Proteomes" id="UP000093858">
    <property type="component" value="Unassembled WGS sequence"/>
</dbReference>
<evidence type="ECO:0000313" key="2">
    <source>
        <dbReference type="Proteomes" id="UP000093858"/>
    </source>
</evidence>
<gene>
    <name evidence="1" type="ORF">A6R73_12960</name>
</gene>
<dbReference type="EMBL" id="LWSU01000067">
    <property type="protein sequence ID" value="OAX56697.1"/>
    <property type="molecule type" value="Genomic_DNA"/>
</dbReference>
<dbReference type="AlphaFoldDB" id="A0A199P678"/>
<protein>
    <submittedName>
        <fullName evidence="1">Uncharacterized protein</fullName>
    </submittedName>
</protein>
<reference evidence="1 2" key="1">
    <citation type="submission" date="2016-04" db="EMBL/GenBank/DDBJ databases">
        <title>Xanthomonas translucens phylogeny.</title>
        <authorList>
            <person name="Langlois P."/>
        </authorList>
    </citation>
    <scope>NUCLEOTIDE SEQUENCE [LARGE SCALE GENOMIC DNA]</scope>
    <source>
        <strain evidence="1 2">B99</strain>
    </source>
</reference>
<evidence type="ECO:0000313" key="1">
    <source>
        <dbReference type="EMBL" id="OAX56697.1"/>
    </source>
</evidence>
<name>A0A199P678_9XANT</name>
<comment type="caution">
    <text evidence="1">The sequence shown here is derived from an EMBL/GenBank/DDBJ whole genome shotgun (WGS) entry which is preliminary data.</text>
</comment>
<sequence length="87" mass="9868">MQCKAKHDQRCQSLLSIDDGQHLSRNILANDRLNRDEIDVMDSDNSSKESETLLLPKKQCISVQDILNELCDLLLVPSVGALIRRHI</sequence>
<proteinExistence type="predicted"/>
<organism evidence="1 2">
    <name type="scientific">Xanthomonas graminis pv. poae</name>
    <dbReference type="NCBI Taxonomy" id="227946"/>
    <lineage>
        <taxon>Bacteria</taxon>
        <taxon>Pseudomonadati</taxon>
        <taxon>Pseudomonadota</taxon>
        <taxon>Gammaproteobacteria</taxon>
        <taxon>Lysobacterales</taxon>
        <taxon>Lysobacteraceae</taxon>
        <taxon>Xanthomonas</taxon>
        <taxon>Xanthomonas translucens group</taxon>
        <taxon>Xanthomonas graminis</taxon>
    </lineage>
</organism>
<accession>A0A199P678</accession>